<evidence type="ECO:0000313" key="2">
    <source>
        <dbReference type="EMBL" id="KZV48605.1"/>
    </source>
</evidence>
<reference evidence="2 3" key="1">
    <citation type="journal article" date="2015" name="Proc. Natl. Acad. Sci. U.S.A.">
        <title>The resurrection genome of Boea hygrometrica: A blueprint for survival of dehydration.</title>
        <authorList>
            <person name="Xiao L."/>
            <person name="Yang G."/>
            <person name="Zhang L."/>
            <person name="Yang X."/>
            <person name="Zhao S."/>
            <person name="Ji Z."/>
            <person name="Zhou Q."/>
            <person name="Hu M."/>
            <person name="Wang Y."/>
            <person name="Chen M."/>
            <person name="Xu Y."/>
            <person name="Jin H."/>
            <person name="Xiao X."/>
            <person name="Hu G."/>
            <person name="Bao F."/>
            <person name="Hu Y."/>
            <person name="Wan P."/>
            <person name="Li L."/>
            <person name="Deng X."/>
            <person name="Kuang T."/>
            <person name="Xiang C."/>
            <person name="Zhu J.K."/>
            <person name="Oliver M.J."/>
            <person name="He Y."/>
        </authorList>
    </citation>
    <scope>NUCLEOTIDE SEQUENCE [LARGE SCALE GENOMIC DNA]</scope>
    <source>
        <strain evidence="3">cv. XS01</strain>
    </source>
</reference>
<feature type="region of interest" description="Disordered" evidence="1">
    <location>
        <begin position="383"/>
        <end position="446"/>
    </location>
</feature>
<name>A0A2Z7CQF4_9LAMI</name>
<dbReference type="EMBL" id="KQ993839">
    <property type="protein sequence ID" value="KZV48605.1"/>
    <property type="molecule type" value="Genomic_DNA"/>
</dbReference>
<organism evidence="2 3">
    <name type="scientific">Dorcoceras hygrometricum</name>
    <dbReference type="NCBI Taxonomy" id="472368"/>
    <lineage>
        <taxon>Eukaryota</taxon>
        <taxon>Viridiplantae</taxon>
        <taxon>Streptophyta</taxon>
        <taxon>Embryophyta</taxon>
        <taxon>Tracheophyta</taxon>
        <taxon>Spermatophyta</taxon>
        <taxon>Magnoliopsida</taxon>
        <taxon>eudicotyledons</taxon>
        <taxon>Gunneridae</taxon>
        <taxon>Pentapetalae</taxon>
        <taxon>asterids</taxon>
        <taxon>lamiids</taxon>
        <taxon>Lamiales</taxon>
        <taxon>Gesneriaceae</taxon>
        <taxon>Didymocarpoideae</taxon>
        <taxon>Trichosporeae</taxon>
        <taxon>Loxocarpinae</taxon>
        <taxon>Dorcoceras</taxon>
    </lineage>
</organism>
<accession>A0A2Z7CQF4</accession>
<evidence type="ECO:0000256" key="1">
    <source>
        <dbReference type="SAM" id="MobiDB-lite"/>
    </source>
</evidence>
<protein>
    <submittedName>
        <fullName evidence="2">Uncharacterized protein</fullName>
    </submittedName>
</protein>
<sequence>MAAMFKALESSGLRDIAAQDEEVLTLAETDSVQIAIQRRLYIVAKYREMLLRKFLEAHRKNFRSNQPTTAVDLQIIDLLSDAHLFSLETLQTQMRAHGLTSSCWIQTMILVNGSWIIQEGGDFWKLIPRPVASRQWEIPPQRSYVDTLAPISEFFKIVRKCWAEFCIEVVQFSVYVLLKLVGTHNFCRALVIRGTVRDFEVNPTEFCGVFRRGLDVQLISSDSSSSFVHPDPDYLSTSSSSASPLDFTADIPQLEQSPAVITHISMPTADVTTPDFTESFAQLRASVNQIKFEKVQARDDVYKLKDVLLLHISSLERRFTEISDQRTQKAALSTELDVIRKDVQDQKAALFNDLMEFHVQAQEKFNTLTSQLSELVDYINRGGDVKKGEGSSSRGPLPPNDRSRPGSGDSSRGRGSRSEPARKRGGGGGSHRREGSGRDWKYWINL</sequence>
<proteinExistence type="predicted"/>
<keyword evidence="3" id="KW-1185">Reference proteome</keyword>
<feature type="compositionally biased region" description="Basic and acidic residues" evidence="1">
    <location>
        <begin position="431"/>
        <end position="446"/>
    </location>
</feature>
<evidence type="ECO:0000313" key="3">
    <source>
        <dbReference type="Proteomes" id="UP000250235"/>
    </source>
</evidence>
<dbReference type="Proteomes" id="UP000250235">
    <property type="component" value="Unassembled WGS sequence"/>
</dbReference>
<dbReference type="AlphaFoldDB" id="A0A2Z7CQF4"/>
<gene>
    <name evidence="2" type="ORF">F511_28080</name>
</gene>